<dbReference type="KEGG" id="psd:DSC_05325"/>
<feature type="domain" description="EF-hand" evidence="2">
    <location>
        <begin position="101"/>
        <end position="121"/>
    </location>
</feature>
<dbReference type="SUPFAM" id="SSF47473">
    <property type="entry name" value="EF-hand"/>
    <property type="match status" value="1"/>
</dbReference>
<proteinExistence type="predicted"/>
<dbReference type="Proteomes" id="UP000005870">
    <property type="component" value="Chromosome"/>
</dbReference>
<accession>G7UQA4</accession>
<name>G7UQA4_PSEUP</name>
<dbReference type="PROSITE" id="PS50222">
    <property type="entry name" value="EF_HAND_2"/>
    <property type="match status" value="1"/>
</dbReference>
<protein>
    <recommendedName>
        <fullName evidence="2">EF-hand domain-containing protein</fullName>
    </recommendedName>
</protein>
<dbReference type="eggNOG" id="ENOG50301EJ">
    <property type="taxonomic scope" value="Bacteria"/>
</dbReference>
<feature type="signal peptide" evidence="1">
    <location>
        <begin position="1"/>
        <end position="17"/>
    </location>
</feature>
<feature type="chain" id="PRO_5003504262" description="EF-hand domain-containing protein" evidence="1">
    <location>
        <begin position="18"/>
        <end position="121"/>
    </location>
</feature>
<keyword evidence="4" id="KW-1185">Reference proteome</keyword>
<organism evidence="3 4">
    <name type="scientific">Pseudoxanthomonas spadix (strain BD-a59)</name>
    <dbReference type="NCBI Taxonomy" id="1045855"/>
    <lineage>
        <taxon>Bacteria</taxon>
        <taxon>Pseudomonadati</taxon>
        <taxon>Pseudomonadota</taxon>
        <taxon>Gammaproteobacteria</taxon>
        <taxon>Lysobacterales</taxon>
        <taxon>Lysobacteraceae</taxon>
        <taxon>Pseudoxanthomonas</taxon>
    </lineage>
</organism>
<dbReference type="InterPro" id="IPR018247">
    <property type="entry name" value="EF_Hand_1_Ca_BS"/>
</dbReference>
<evidence type="ECO:0000259" key="2">
    <source>
        <dbReference type="PROSITE" id="PS50222"/>
    </source>
</evidence>
<evidence type="ECO:0000313" key="4">
    <source>
        <dbReference type="Proteomes" id="UP000005870"/>
    </source>
</evidence>
<dbReference type="Gene3D" id="1.10.238.10">
    <property type="entry name" value="EF-hand"/>
    <property type="match status" value="1"/>
</dbReference>
<dbReference type="STRING" id="1045855.DSC_05325"/>
<gene>
    <name evidence="3" type="ordered locus">DSC_05325</name>
</gene>
<dbReference type="InterPro" id="IPR002048">
    <property type="entry name" value="EF_hand_dom"/>
</dbReference>
<dbReference type="AlphaFoldDB" id="G7UQA4"/>
<reference evidence="3 4" key="1">
    <citation type="journal article" date="2012" name="J. Bacteriol.">
        <title>Complete Genome Sequence of the BTEX-Degrading Bacterium Pseudoxanthomonas spadix BD-a59.</title>
        <authorList>
            <person name="Lee S.H."/>
            <person name="Jin H.M."/>
            <person name="Lee H.J."/>
            <person name="Kim J.M."/>
            <person name="Jeon C.O."/>
        </authorList>
    </citation>
    <scope>NUCLEOTIDE SEQUENCE [LARGE SCALE GENOMIC DNA]</scope>
    <source>
        <strain evidence="3 4">BD-a59</strain>
    </source>
</reference>
<dbReference type="GO" id="GO:0005509">
    <property type="term" value="F:calcium ion binding"/>
    <property type="evidence" value="ECO:0007669"/>
    <property type="project" value="InterPro"/>
</dbReference>
<dbReference type="Pfam" id="PF13202">
    <property type="entry name" value="EF-hand_5"/>
    <property type="match status" value="2"/>
</dbReference>
<evidence type="ECO:0000256" key="1">
    <source>
        <dbReference type="SAM" id="SignalP"/>
    </source>
</evidence>
<dbReference type="PROSITE" id="PS00018">
    <property type="entry name" value="EF_HAND_1"/>
    <property type="match status" value="1"/>
</dbReference>
<dbReference type="InterPro" id="IPR011992">
    <property type="entry name" value="EF-hand-dom_pair"/>
</dbReference>
<keyword evidence="1" id="KW-0732">Signal</keyword>
<dbReference type="EMBL" id="CP003093">
    <property type="protein sequence ID" value="AER55716.1"/>
    <property type="molecule type" value="Genomic_DNA"/>
</dbReference>
<evidence type="ECO:0000313" key="3">
    <source>
        <dbReference type="EMBL" id="AER55716.1"/>
    </source>
</evidence>
<dbReference type="HOGENOM" id="CLU_2036059_0_0_6"/>
<sequence length="121" mass="12871">MSSAALLLAATAHAQSAAPAQTIAPPPVSAPNTLITELPPPGFRTMTMQTPQGPVTVQWGQPATLPNAADYKATVEQLDANGDGFVTPQELPEHHALSSEFRLVDKNHDGRITAEELSHWQ</sequence>